<sequence>MTFSLLMKDPNSNALGGVAATGNLCVGGWVLRADPLSGISASQGSDPSTLWGENVLTLMKKGLSPENALDKVVMPDVGKEHRQLAALNVHGQTAVFTGSQNTQYRGNIQFDHGVAAGNLLTGEEVLSRMVEFAQSSTLPFIERLLHSLAMGECAGGDIRGLQSAALLVVSPDKPPLSLRIDDSEAPVKALQNLYAKTCDPQYQQWLTSVPTHLKPENHS</sequence>
<dbReference type="RefSeq" id="WP_022610668.1">
    <property type="nucleotide sequence ID" value="NZ_LK391965.1"/>
</dbReference>
<gene>
    <name evidence="1" type="ORF">VIBNISOn1_1350005</name>
</gene>
<name>A0AAV2VK43_9VIBR</name>
<dbReference type="Gene3D" id="3.60.20.10">
    <property type="entry name" value="Glutamine Phosphoribosylpyrophosphate, subunit 1, domain 1"/>
    <property type="match status" value="1"/>
</dbReference>
<dbReference type="Proteomes" id="UP000018211">
    <property type="component" value="Unassembled WGS sequence"/>
</dbReference>
<dbReference type="InterPro" id="IPR029055">
    <property type="entry name" value="Ntn_hydrolases_N"/>
</dbReference>
<protein>
    <recommendedName>
        <fullName evidence="3">Fimbrial assembly protein FimA</fullName>
    </recommendedName>
</protein>
<dbReference type="SUPFAM" id="SSF56235">
    <property type="entry name" value="N-terminal nucleophile aminohydrolases (Ntn hydrolases)"/>
    <property type="match status" value="1"/>
</dbReference>
<evidence type="ECO:0008006" key="3">
    <source>
        <dbReference type="Google" id="ProtNLM"/>
    </source>
</evidence>
<accession>A0AAV2VK43</accession>
<evidence type="ECO:0000313" key="2">
    <source>
        <dbReference type="Proteomes" id="UP000018211"/>
    </source>
</evidence>
<dbReference type="EMBL" id="CAOF01000041">
    <property type="protein sequence ID" value="CCO45041.1"/>
    <property type="molecule type" value="Genomic_DNA"/>
</dbReference>
<evidence type="ECO:0000313" key="1">
    <source>
        <dbReference type="EMBL" id="CCO45041.1"/>
    </source>
</evidence>
<organism evidence="1 2">
    <name type="scientific">Vibrio nigripulchritudo SOn1</name>
    <dbReference type="NCBI Taxonomy" id="1238450"/>
    <lineage>
        <taxon>Bacteria</taxon>
        <taxon>Pseudomonadati</taxon>
        <taxon>Pseudomonadota</taxon>
        <taxon>Gammaproteobacteria</taxon>
        <taxon>Vibrionales</taxon>
        <taxon>Vibrionaceae</taxon>
        <taxon>Vibrio</taxon>
    </lineage>
</organism>
<comment type="caution">
    <text evidence="1">The sequence shown here is derived from an EMBL/GenBank/DDBJ whole genome shotgun (WGS) entry which is preliminary data.</text>
</comment>
<dbReference type="InterPro" id="IPR010430">
    <property type="entry name" value="DUF1028"/>
</dbReference>
<dbReference type="Pfam" id="PF06267">
    <property type="entry name" value="DUF1028"/>
    <property type="match status" value="1"/>
</dbReference>
<proteinExistence type="predicted"/>
<reference evidence="1 2" key="1">
    <citation type="journal article" date="2013" name="ISME J.">
        <title>Comparative genomics of pathogenic lineages of Vibrio nigripulchritudo identifies virulence-associated traits.</title>
        <authorList>
            <person name="Goudenege D."/>
            <person name="Labreuche Y."/>
            <person name="Krin E."/>
            <person name="Ansquer D."/>
            <person name="Mangenot S."/>
            <person name="Calteau A."/>
            <person name="Medigue C."/>
            <person name="Mazel D."/>
            <person name="Polz M.F."/>
            <person name="Le Roux F."/>
        </authorList>
    </citation>
    <scope>NUCLEOTIDE SEQUENCE [LARGE SCALE GENOMIC DNA]</scope>
    <source>
        <strain evidence="1 2">SOn1</strain>
    </source>
</reference>
<dbReference type="AlphaFoldDB" id="A0AAV2VK43"/>
<dbReference type="PANTHER" id="PTHR39328:SF1">
    <property type="entry name" value="BLL2871 PROTEIN"/>
    <property type="match status" value="1"/>
</dbReference>
<dbReference type="PANTHER" id="PTHR39328">
    <property type="entry name" value="BLL2871 PROTEIN"/>
    <property type="match status" value="1"/>
</dbReference>